<keyword evidence="2" id="KW-1185">Reference proteome</keyword>
<accession>A0A0D2AL33</accession>
<dbReference type="Gene3D" id="2.60.120.620">
    <property type="entry name" value="q2cbj1_9rhob like domain"/>
    <property type="match status" value="1"/>
</dbReference>
<dbReference type="PANTHER" id="PTHR37563">
    <property type="entry name" value="PHYTANOYL-COA DIOXYGENASE FAMILY PROTEIN (AFU_ORTHOLOGUE AFUA_2G03330)"/>
    <property type="match status" value="1"/>
</dbReference>
<gene>
    <name evidence="1" type="ORF">PV09_08574</name>
</gene>
<dbReference type="STRING" id="253628.A0A0D2AL33"/>
<dbReference type="InParanoid" id="A0A0D2AL33"/>
<dbReference type="InterPro" id="IPR008775">
    <property type="entry name" value="Phytyl_CoA_dOase-like"/>
</dbReference>
<dbReference type="GeneID" id="27316547"/>
<dbReference type="HOGENOM" id="CLU_640944_0_0_1"/>
<sequence length="440" mass="48407">MVTTTATTITIPVRTSLPEFKGNNADVNRNINREKLAIPISDAEFREAVDLVKERLDLMSETKAKFLLSVGVGQPDMLIDARSSSPTLEILSGAAPDDLDAHIFSRVPSLKQLHAGNWDSRFAARWGHINLVFGKWPVGIKFGDAMTGMKWTHPKLSDINLAELPKPTEDLAQVKRDMERWGYGFIKNALTSEEVARLKKRLLNQARGEAEAGKGVFDGGPDKPNQRVLCLPNKGQEFLDLLENKAIDGLIPDLYGEDAILFSYTANIARYGNVPMHLHTDQITIQPPIRSVAVGANMAFFLDDVSAENGGTLVMPGSHRGNLAPDDPWDPKDTIAASGPAGSCMVFESRLWHATGANRIPGSQRPVLLLYFTRPWMRQQENFSLSLMDEVYEKCSDRVKAFLGFKMAASVGSVQGFGGKNGSITRRPRADEYIGILGES</sequence>
<evidence type="ECO:0000313" key="2">
    <source>
        <dbReference type="Proteomes" id="UP000053259"/>
    </source>
</evidence>
<dbReference type="VEuPathDB" id="FungiDB:PV09_08574"/>
<dbReference type="OrthoDB" id="445007at2759"/>
<proteinExistence type="predicted"/>
<evidence type="ECO:0000313" key="1">
    <source>
        <dbReference type="EMBL" id="KIV99768.1"/>
    </source>
</evidence>
<protein>
    <submittedName>
        <fullName evidence="1">Uncharacterized protein</fullName>
    </submittedName>
</protein>
<dbReference type="SUPFAM" id="SSF51197">
    <property type="entry name" value="Clavaminate synthase-like"/>
    <property type="match status" value="1"/>
</dbReference>
<dbReference type="Pfam" id="PF05721">
    <property type="entry name" value="PhyH"/>
    <property type="match status" value="1"/>
</dbReference>
<organism evidence="1 2">
    <name type="scientific">Verruconis gallopava</name>
    <dbReference type="NCBI Taxonomy" id="253628"/>
    <lineage>
        <taxon>Eukaryota</taxon>
        <taxon>Fungi</taxon>
        <taxon>Dikarya</taxon>
        <taxon>Ascomycota</taxon>
        <taxon>Pezizomycotina</taxon>
        <taxon>Dothideomycetes</taxon>
        <taxon>Pleosporomycetidae</taxon>
        <taxon>Venturiales</taxon>
        <taxon>Sympoventuriaceae</taxon>
        <taxon>Verruconis</taxon>
    </lineage>
</organism>
<dbReference type="AlphaFoldDB" id="A0A0D2AL33"/>
<dbReference type="RefSeq" id="XP_016209638.1">
    <property type="nucleotide sequence ID" value="XM_016362496.1"/>
</dbReference>
<name>A0A0D2AL33_9PEZI</name>
<dbReference type="EMBL" id="KN847571">
    <property type="protein sequence ID" value="KIV99768.1"/>
    <property type="molecule type" value="Genomic_DNA"/>
</dbReference>
<reference evidence="1 2" key="1">
    <citation type="submission" date="2015-01" db="EMBL/GenBank/DDBJ databases">
        <title>The Genome Sequence of Ochroconis gallopava CBS43764.</title>
        <authorList>
            <consortium name="The Broad Institute Genomics Platform"/>
            <person name="Cuomo C."/>
            <person name="de Hoog S."/>
            <person name="Gorbushina A."/>
            <person name="Stielow B."/>
            <person name="Teixiera M."/>
            <person name="Abouelleil A."/>
            <person name="Chapman S.B."/>
            <person name="Priest M."/>
            <person name="Young S.K."/>
            <person name="Wortman J."/>
            <person name="Nusbaum C."/>
            <person name="Birren B."/>
        </authorList>
    </citation>
    <scope>NUCLEOTIDE SEQUENCE [LARGE SCALE GENOMIC DNA]</scope>
    <source>
        <strain evidence="1 2">CBS 43764</strain>
    </source>
</reference>
<dbReference type="Proteomes" id="UP000053259">
    <property type="component" value="Unassembled WGS sequence"/>
</dbReference>
<dbReference type="PANTHER" id="PTHR37563:SF2">
    <property type="entry name" value="PHYTANOYL-COA DIOXYGENASE FAMILY PROTEIN (AFU_ORTHOLOGUE AFUA_2G03330)"/>
    <property type="match status" value="1"/>
</dbReference>
<dbReference type="InterPro" id="IPR051961">
    <property type="entry name" value="Fungal_Metabolite_Diox"/>
</dbReference>